<reference evidence="3 4" key="1">
    <citation type="journal article" date="2015" name="Sci. Rep.">
        <title>Genome of the facultative scuticociliatosis pathogen Pseudocohnilembus persalinus provides insight into its virulence through horizontal gene transfer.</title>
        <authorList>
            <person name="Xiong J."/>
            <person name="Wang G."/>
            <person name="Cheng J."/>
            <person name="Tian M."/>
            <person name="Pan X."/>
            <person name="Warren A."/>
            <person name="Jiang C."/>
            <person name="Yuan D."/>
            <person name="Miao W."/>
        </authorList>
    </citation>
    <scope>NUCLEOTIDE SEQUENCE [LARGE SCALE GENOMIC DNA]</scope>
    <source>
        <strain evidence="3">36N120E</strain>
    </source>
</reference>
<dbReference type="Pfam" id="PF00069">
    <property type="entry name" value="Pkinase"/>
    <property type="match status" value="1"/>
</dbReference>
<dbReference type="Gene3D" id="1.10.510.10">
    <property type="entry name" value="Transferase(Phosphotransferase) domain 1"/>
    <property type="match status" value="1"/>
</dbReference>
<dbReference type="PANTHER" id="PTHR12984:SF6">
    <property type="entry name" value="SCY1-LIKE PROTEIN 2"/>
    <property type="match status" value="1"/>
</dbReference>
<evidence type="ECO:0000259" key="2">
    <source>
        <dbReference type="PROSITE" id="PS50011"/>
    </source>
</evidence>
<dbReference type="SUPFAM" id="SSF56112">
    <property type="entry name" value="Protein kinase-like (PK-like)"/>
    <property type="match status" value="1"/>
</dbReference>
<feature type="region of interest" description="Disordered" evidence="1">
    <location>
        <begin position="538"/>
        <end position="559"/>
    </location>
</feature>
<dbReference type="Proteomes" id="UP000054937">
    <property type="component" value="Unassembled WGS sequence"/>
</dbReference>
<dbReference type="InterPro" id="IPR011989">
    <property type="entry name" value="ARM-like"/>
</dbReference>
<feature type="region of interest" description="Disordered" evidence="1">
    <location>
        <begin position="663"/>
        <end position="682"/>
    </location>
</feature>
<gene>
    <name evidence="3" type="ORF">PPERSA_04793</name>
</gene>
<dbReference type="AlphaFoldDB" id="A0A0V0Q9D9"/>
<evidence type="ECO:0000256" key="1">
    <source>
        <dbReference type="SAM" id="MobiDB-lite"/>
    </source>
</evidence>
<feature type="domain" description="Protein kinase" evidence="2">
    <location>
        <begin position="13"/>
        <end position="307"/>
    </location>
</feature>
<evidence type="ECO:0000313" key="3">
    <source>
        <dbReference type="EMBL" id="KRW98860.1"/>
    </source>
</evidence>
<feature type="region of interest" description="Disordered" evidence="1">
    <location>
        <begin position="621"/>
        <end position="654"/>
    </location>
</feature>
<feature type="compositionally biased region" description="Low complexity" evidence="1">
    <location>
        <begin position="635"/>
        <end position="650"/>
    </location>
</feature>
<dbReference type="OrthoDB" id="79687at2759"/>
<feature type="compositionally biased region" description="Low complexity" evidence="1">
    <location>
        <begin position="663"/>
        <end position="676"/>
    </location>
</feature>
<dbReference type="InterPro" id="IPR011009">
    <property type="entry name" value="Kinase-like_dom_sf"/>
</dbReference>
<accession>A0A0V0Q9D9</accession>
<evidence type="ECO:0000313" key="4">
    <source>
        <dbReference type="Proteomes" id="UP000054937"/>
    </source>
</evidence>
<dbReference type="EMBL" id="LDAU01000227">
    <property type="protein sequence ID" value="KRW98860.1"/>
    <property type="molecule type" value="Genomic_DNA"/>
</dbReference>
<dbReference type="Gene3D" id="1.25.10.10">
    <property type="entry name" value="Leucine-rich Repeat Variant"/>
    <property type="match status" value="1"/>
</dbReference>
<dbReference type="InterPro" id="IPR000719">
    <property type="entry name" value="Prot_kinase_dom"/>
</dbReference>
<name>A0A0V0Q9D9_PSEPJ</name>
<keyword evidence="3" id="KW-0418">Kinase</keyword>
<keyword evidence="3" id="KW-0808">Transferase</keyword>
<protein>
    <submittedName>
        <fullName evidence="3">Protein kinase-like domain</fullName>
    </submittedName>
</protein>
<dbReference type="GO" id="GO:0004672">
    <property type="term" value="F:protein kinase activity"/>
    <property type="evidence" value="ECO:0007669"/>
    <property type="project" value="InterPro"/>
</dbReference>
<dbReference type="OMA" id="YLITFNI"/>
<organism evidence="3 4">
    <name type="scientific">Pseudocohnilembus persalinus</name>
    <name type="common">Ciliate</name>
    <dbReference type="NCBI Taxonomy" id="266149"/>
    <lineage>
        <taxon>Eukaryota</taxon>
        <taxon>Sar</taxon>
        <taxon>Alveolata</taxon>
        <taxon>Ciliophora</taxon>
        <taxon>Intramacronucleata</taxon>
        <taxon>Oligohymenophorea</taxon>
        <taxon>Scuticociliatia</taxon>
        <taxon>Philasterida</taxon>
        <taxon>Pseudocohnilembidae</taxon>
        <taxon>Pseudocohnilembus</taxon>
    </lineage>
</organism>
<feature type="compositionally biased region" description="Low complexity" evidence="1">
    <location>
        <begin position="538"/>
        <end position="551"/>
    </location>
</feature>
<dbReference type="PANTHER" id="PTHR12984">
    <property type="entry name" value="SCY1-RELATED S/T PROTEIN KINASE-LIKE"/>
    <property type="match status" value="1"/>
</dbReference>
<dbReference type="SMART" id="SM00220">
    <property type="entry name" value="S_TKc"/>
    <property type="match status" value="1"/>
</dbReference>
<proteinExistence type="predicted"/>
<dbReference type="InterPro" id="IPR051177">
    <property type="entry name" value="CIK-Related_Protein"/>
</dbReference>
<dbReference type="InParanoid" id="A0A0V0Q9D9"/>
<dbReference type="PROSITE" id="PS50011">
    <property type="entry name" value="PROTEIN_KINASE_DOM"/>
    <property type="match status" value="1"/>
</dbReference>
<sequence length="802" mass="94043">MGNELFKDFDVDKDPISDGGQSTQWKVYNATKRDKSKKNVAIFIFEKKSIDKSLKKHKESIYTFMRQQVQKLQKFRHPGILAVAEPLREDEKSMVFMTEPIQYSMITMMRKNISQFYDSDMQIKMNMEFLMETVQFLHNDVKMSHLGISPENIYICPDGRYKLGGFIFSTPQIDVHSNKMQEIQNVDMSNQDLDKFLQFYPNLRFMPPEIIENPPKCHIKSDIFSLAILIMTIYKCKYDEGCKNCDILDIKYKSDYESAYNKAKKQINLEPFFQNFPQSFKLLLNQMINSIIGQRPNIEQILQSEWLNDPYIKALKHLDKISQMENNKQLEFLKGFQQILFKYDRNILTVLATLHKIKNAGVDQEMTMIILDLYEQIAKQVSLEIIGTKLLPQLIPYLMDQNLRRQEFIAYCNTVKSLVNLIQDERLKILDDSAVPKIEEPQDDAQAAQMMQEGITIKNNGNEFEFLNQFENMNKTPFSQNEQEMQQNTNQQVFGKNNKNNQQAQMNQQNDVFSGSNGSTNYKQQLNENDLQQKQQFKNNTQQQQFPQQKIFGKKQEQKNQVQQDFFNVKQINQQNNEQINDDFDFLDNLDQQQPQKQTQIQFNKNQMSNDFQFQNKSKVSKNLKQEPVVGKNENQNNLDGDLWGDNNNQKQSIDNKNIFGQQNNQSKFKNNNSNQIGIPDKNQLDSNILQKKEQKQQNGNDIDDLWGDQLNTEKSQAQNTLQNTMANLIYDNPSQAYKNNNNNNYDDLFGEMVLDTKGQSLNQTEIFQVHDQTLRAINKQGKNQKKNIKEDFIDDDFFDQF</sequence>
<keyword evidence="4" id="KW-1185">Reference proteome</keyword>
<dbReference type="Gene3D" id="3.30.200.20">
    <property type="entry name" value="Phosphorylase Kinase, domain 1"/>
    <property type="match status" value="1"/>
</dbReference>
<comment type="caution">
    <text evidence="3">The sequence shown here is derived from an EMBL/GenBank/DDBJ whole genome shotgun (WGS) entry which is preliminary data.</text>
</comment>
<dbReference type="GO" id="GO:0005524">
    <property type="term" value="F:ATP binding"/>
    <property type="evidence" value="ECO:0007669"/>
    <property type="project" value="InterPro"/>
</dbReference>